<dbReference type="NCBIfam" id="TIGR00797">
    <property type="entry name" value="matE"/>
    <property type="match status" value="1"/>
</dbReference>
<feature type="transmembrane region" description="Helical" evidence="10">
    <location>
        <begin position="102"/>
        <end position="121"/>
    </location>
</feature>
<keyword evidence="4" id="KW-1003">Cell membrane</keyword>
<evidence type="ECO:0000313" key="12">
    <source>
        <dbReference type="Proteomes" id="UP000269689"/>
    </source>
</evidence>
<dbReference type="CDD" id="cd13131">
    <property type="entry name" value="MATE_NorM_like"/>
    <property type="match status" value="1"/>
</dbReference>
<accession>A0A3N4UJY1</accession>
<dbReference type="PIRSF" id="PIRSF006603">
    <property type="entry name" value="DinF"/>
    <property type="match status" value="1"/>
</dbReference>
<proteinExistence type="predicted"/>
<dbReference type="PANTHER" id="PTHR43298:SF2">
    <property type="entry name" value="FMN_FAD EXPORTER YEEO-RELATED"/>
    <property type="match status" value="1"/>
</dbReference>
<keyword evidence="5 10" id="KW-0812">Transmembrane</keyword>
<feature type="transmembrane region" description="Helical" evidence="10">
    <location>
        <begin position="404"/>
        <end position="424"/>
    </location>
</feature>
<feature type="transmembrane region" description="Helical" evidence="10">
    <location>
        <begin position="141"/>
        <end position="158"/>
    </location>
</feature>
<feature type="transmembrane region" description="Helical" evidence="10">
    <location>
        <begin position="324"/>
        <end position="345"/>
    </location>
</feature>
<dbReference type="InterPro" id="IPR050222">
    <property type="entry name" value="MATE_MdtK"/>
</dbReference>
<keyword evidence="3" id="KW-0050">Antiport</keyword>
<evidence type="ECO:0000256" key="3">
    <source>
        <dbReference type="ARBA" id="ARBA00022449"/>
    </source>
</evidence>
<evidence type="ECO:0000256" key="2">
    <source>
        <dbReference type="ARBA" id="ARBA00022448"/>
    </source>
</evidence>
<feature type="transmembrane region" description="Helical" evidence="10">
    <location>
        <begin position="281"/>
        <end position="303"/>
    </location>
</feature>
<feature type="transmembrane region" description="Helical" evidence="10">
    <location>
        <begin position="170"/>
        <end position="190"/>
    </location>
</feature>
<protein>
    <recommendedName>
        <fullName evidence="9">Multidrug-efflux transporter</fullName>
    </recommendedName>
</protein>
<feature type="transmembrane region" description="Helical" evidence="10">
    <location>
        <begin position="430"/>
        <end position="452"/>
    </location>
</feature>
<feature type="transmembrane region" description="Helical" evidence="10">
    <location>
        <begin position="56"/>
        <end position="81"/>
    </location>
</feature>
<dbReference type="InterPro" id="IPR048279">
    <property type="entry name" value="MdtK-like"/>
</dbReference>
<feature type="transmembrane region" description="Helical" evidence="10">
    <location>
        <begin position="23"/>
        <end position="50"/>
    </location>
</feature>
<keyword evidence="12" id="KW-1185">Reference proteome</keyword>
<dbReference type="GO" id="GO:0006811">
    <property type="term" value="P:monoatomic ion transport"/>
    <property type="evidence" value="ECO:0007669"/>
    <property type="project" value="UniProtKB-KW"/>
</dbReference>
<gene>
    <name evidence="11" type="ORF">EDD53_0099</name>
</gene>
<dbReference type="EMBL" id="RKQK01000001">
    <property type="protein sequence ID" value="RPE70986.1"/>
    <property type="molecule type" value="Genomic_DNA"/>
</dbReference>
<evidence type="ECO:0000256" key="5">
    <source>
        <dbReference type="ARBA" id="ARBA00022692"/>
    </source>
</evidence>
<evidence type="ECO:0000256" key="1">
    <source>
        <dbReference type="ARBA" id="ARBA00004429"/>
    </source>
</evidence>
<dbReference type="InterPro" id="IPR002528">
    <property type="entry name" value="MATE_fam"/>
</dbReference>
<feature type="transmembrane region" description="Helical" evidence="10">
    <location>
        <begin position="365"/>
        <end position="392"/>
    </location>
</feature>
<evidence type="ECO:0000256" key="6">
    <source>
        <dbReference type="ARBA" id="ARBA00022989"/>
    </source>
</evidence>
<keyword evidence="6 10" id="KW-1133">Transmembrane helix</keyword>
<dbReference type="GO" id="GO:0005886">
    <property type="term" value="C:plasma membrane"/>
    <property type="evidence" value="ECO:0007669"/>
    <property type="project" value="UniProtKB-SubCell"/>
</dbReference>
<dbReference type="PANTHER" id="PTHR43298">
    <property type="entry name" value="MULTIDRUG RESISTANCE PROTEIN NORM-RELATED"/>
    <property type="match status" value="1"/>
</dbReference>
<dbReference type="RefSeq" id="WP_246002124.1">
    <property type="nucleotide sequence ID" value="NZ_RKQK01000001.1"/>
</dbReference>
<comment type="caution">
    <text evidence="11">The sequence shown here is derived from an EMBL/GenBank/DDBJ whole genome shotgun (WGS) entry which is preliminary data.</text>
</comment>
<keyword evidence="2" id="KW-0813">Transport</keyword>
<reference evidence="11 12" key="1">
    <citation type="submission" date="2018-11" db="EMBL/GenBank/DDBJ databases">
        <title>Genomic Encyclopedia of Type Strains, Phase IV (KMG-IV): sequencing the most valuable type-strain genomes for metagenomic binning, comparative biology and taxonomic classification.</title>
        <authorList>
            <person name="Goeker M."/>
        </authorList>
    </citation>
    <scope>NUCLEOTIDE SEQUENCE [LARGE SCALE GENOMIC DNA]</scope>
    <source>
        <strain evidence="11 12">DSM 104731</strain>
    </source>
</reference>
<evidence type="ECO:0000256" key="10">
    <source>
        <dbReference type="SAM" id="Phobius"/>
    </source>
</evidence>
<feature type="transmembrane region" description="Helical" evidence="10">
    <location>
        <begin position="202"/>
        <end position="222"/>
    </location>
</feature>
<keyword evidence="8 10" id="KW-0472">Membrane</keyword>
<organism evidence="11 12">
    <name type="scientific">Pacificibacter maritimus</name>
    <dbReference type="NCBI Taxonomy" id="762213"/>
    <lineage>
        <taxon>Bacteria</taxon>
        <taxon>Pseudomonadati</taxon>
        <taxon>Pseudomonadota</taxon>
        <taxon>Alphaproteobacteria</taxon>
        <taxon>Rhodobacterales</taxon>
        <taxon>Roseobacteraceae</taxon>
        <taxon>Pacificibacter</taxon>
    </lineage>
</organism>
<dbReference type="GO" id="GO:0015297">
    <property type="term" value="F:antiporter activity"/>
    <property type="evidence" value="ECO:0007669"/>
    <property type="project" value="UniProtKB-KW"/>
</dbReference>
<dbReference type="Proteomes" id="UP000269689">
    <property type="component" value="Unassembled WGS sequence"/>
</dbReference>
<evidence type="ECO:0000313" key="11">
    <source>
        <dbReference type="EMBL" id="RPE70986.1"/>
    </source>
</evidence>
<evidence type="ECO:0000256" key="8">
    <source>
        <dbReference type="ARBA" id="ARBA00023136"/>
    </source>
</evidence>
<sequence>MTQIDMTPDSHPERSYATHARSILILGLPLAGSQLAQFAVHMTDVIMMGWYGLDELAALVLAAGYWFITFILLGGFAFAVMPLVAKAIGENDTTLVRRATRMAMWLSVIFAVLVYPIFLFSESALIALGQQPHIAALAQPYLIITGIEMIPALIVAVFRSYFSALERTRVVLMAVIAAVAVNFVLNYAFIFGNFGLPEMGMAGAALASVMVSTLMMIGLMVYAQIATPENDLFRNLFKPDWDVFAAVFKMGVPIGLTSLAEVSLFNVAAIMMGWIGTTTLAAHGVVLQLSAIAFMMQLGFAQAATIRAGNAFGRKDEADLRRGALVVTLLSLGMAAITCLVYLAFPEQLIGVFIAPDEPARLEVLQIGATLLIFSALFQFSDGGQVIALSLLRGLQDTAIPMWLASLSYWGIGLPIAYVLGFVVDWGASGVWIGLLVGLSAAWVLMGWRFWLIKSRLTTVD</sequence>
<dbReference type="AlphaFoldDB" id="A0A3N4UJY1"/>
<dbReference type="Pfam" id="PF01554">
    <property type="entry name" value="MatE"/>
    <property type="match status" value="2"/>
</dbReference>
<feature type="transmembrane region" description="Helical" evidence="10">
    <location>
        <begin position="243"/>
        <end position="275"/>
    </location>
</feature>
<dbReference type="GO" id="GO:0042910">
    <property type="term" value="F:xenobiotic transmembrane transporter activity"/>
    <property type="evidence" value="ECO:0007669"/>
    <property type="project" value="InterPro"/>
</dbReference>
<name>A0A3N4UJY1_9RHOB</name>
<evidence type="ECO:0000256" key="4">
    <source>
        <dbReference type="ARBA" id="ARBA00022475"/>
    </source>
</evidence>
<evidence type="ECO:0000256" key="7">
    <source>
        <dbReference type="ARBA" id="ARBA00023065"/>
    </source>
</evidence>
<comment type="subcellular location">
    <subcellularLocation>
        <location evidence="1">Cell inner membrane</location>
        <topology evidence="1">Multi-pass membrane protein</topology>
    </subcellularLocation>
</comment>
<keyword evidence="7" id="KW-0406">Ion transport</keyword>
<evidence type="ECO:0000256" key="9">
    <source>
        <dbReference type="ARBA" id="ARBA00031636"/>
    </source>
</evidence>